<reference evidence="2 3" key="1">
    <citation type="submission" date="2011-08" db="EMBL/GenBank/DDBJ databases">
        <authorList>
            <person name="Weinstock G."/>
            <person name="Sodergren E."/>
            <person name="Clifton S."/>
            <person name="Fulton L."/>
            <person name="Fulton B."/>
            <person name="Courtney L."/>
            <person name="Fronick C."/>
            <person name="Harrison M."/>
            <person name="Strong C."/>
            <person name="Farmer C."/>
            <person name="Delahaunty K."/>
            <person name="Markovic C."/>
            <person name="Hall O."/>
            <person name="Minx P."/>
            <person name="Tomlinson C."/>
            <person name="Mitreva M."/>
            <person name="Hou S."/>
            <person name="Chen J."/>
            <person name="Wollam A."/>
            <person name="Pepin K.H."/>
            <person name="Johnson M."/>
            <person name="Bhonagiri V."/>
            <person name="Zhang X."/>
            <person name="Suruliraj S."/>
            <person name="Warren W."/>
            <person name="Chinwalla A."/>
            <person name="Mardis E.R."/>
            <person name="Wilson R.K."/>
        </authorList>
    </citation>
    <scope>NUCLEOTIDE SEQUENCE [LARGE SCALE GENOMIC DNA]</scope>
    <source>
        <strain evidence="2 3">F0432</strain>
    </source>
</reference>
<dbReference type="InterPro" id="IPR001677">
    <property type="entry name" value="TbpB_B_D"/>
</dbReference>
<dbReference type="RefSeq" id="WP_006985470.1">
    <property type="nucleotide sequence ID" value="NZ_JH417922.1"/>
</dbReference>
<protein>
    <recommendedName>
        <fullName evidence="1">Transferrin-binding protein B C-lobe/N-lobe beta-barrel domain-containing protein</fullName>
    </recommendedName>
</protein>
<dbReference type="HOGENOM" id="CLU_978934_0_0_6"/>
<comment type="caution">
    <text evidence="2">The sequence shown here is derived from an EMBL/GenBank/DDBJ whole genome shotgun (WGS) entry which is preliminary data.</text>
</comment>
<evidence type="ECO:0000313" key="3">
    <source>
        <dbReference type="Proteomes" id="UP000004750"/>
    </source>
</evidence>
<feature type="domain" description="Transferrin-binding protein B C-lobe/N-lobe beta-barrel" evidence="1">
    <location>
        <begin position="153"/>
        <end position="260"/>
    </location>
</feature>
<evidence type="ECO:0000259" key="1">
    <source>
        <dbReference type="Pfam" id="PF01298"/>
    </source>
</evidence>
<evidence type="ECO:0000313" key="2">
    <source>
        <dbReference type="EMBL" id="EHM54052.1"/>
    </source>
</evidence>
<organism evidence="2 3">
    <name type="scientific">Cardiobacterium valvarum F0432</name>
    <dbReference type="NCBI Taxonomy" id="797473"/>
    <lineage>
        <taxon>Bacteria</taxon>
        <taxon>Pseudomonadati</taxon>
        <taxon>Pseudomonadota</taxon>
        <taxon>Gammaproteobacteria</taxon>
        <taxon>Cardiobacteriales</taxon>
        <taxon>Cardiobacteriaceae</taxon>
        <taxon>Cardiobacterium</taxon>
    </lineage>
</organism>
<proteinExistence type="predicted"/>
<dbReference type="EMBL" id="AGCM01000079">
    <property type="protein sequence ID" value="EHM54052.1"/>
    <property type="molecule type" value="Genomic_DNA"/>
</dbReference>
<dbReference type="InterPro" id="IPR011250">
    <property type="entry name" value="OMP/PagP_B-barrel"/>
</dbReference>
<sequence>MELGTTFKPLAISLFTALTLAACGGGGDSGVADNSENIPKDRVNNQIKHTETEEWRRIDGFERDSAMNYQKNLFRLYVERRYDHLKSRGTQPPPDIKSYYFNGGNGLHHDTLPNGGVVDYRNMSYATFGNYTDIKNNIADPFYTVKATAYVDMPKSGIANYIGPILYHGVEDGRIIFTADFSAKMYGLKTKVENSSLFNHQEINFRDSSIHNHISGMALSNDKRFIASFSGYFAGPNAEEIVGIISNTRTGNEASFGATRQ</sequence>
<accession>G9ZFB7</accession>
<dbReference type="Pfam" id="PF01298">
    <property type="entry name" value="TbpB_B_D"/>
    <property type="match status" value="1"/>
</dbReference>
<dbReference type="SUPFAM" id="SSF56925">
    <property type="entry name" value="OMPA-like"/>
    <property type="match status" value="1"/>
</dbReference>
<dbReference type="AlphaFoldDB" id="G9ZFB7"/>
<dbReference type="STRING" id="797473.HMPREF9080_01462"/>
<gene>
    <name evidence="2" type="ORF">HMPREF9080_01462</name>
</gene>
<dbReference type="Proteomes" id="UP000004750">
    <property type="component" value="Unassembled WGS sequence"/>
</dbReference>
<name>G9ZFB7_9GAMM</name>
<dbReference type="Gene3D" id="2.40.160.90">
    <property type="match status" value="1"/>
</dbReference>